<gene>
    <name evidence="2" type="ORF">ACFQMA_25735</name>
    <name evidence="3" type="ORF">ACFQMA_26370</name>
</gene>
<name>A0ABD5YBE6_9EURY</name>
<evidence type="ECO:0000313" key="4">
    <source>
        <dbReference type="Proteomes" id="UP001596432"/>
    </source>
</evidence>
<reference evidence="4" key="2">
    <citation type="journal article" date="2019" name="Int. J. Syst. Evol. Microbiol.">
        <title>The Global Catalogue of Microorganisms (GCM) 10K type strain sequencing project: providing services to taxonomists for standard genome sequencing and annotation.</title>
        <authorList>
            <consortium name="The Broad Institute Genomics Platform"/>
            <consortium name="The Broad Institute Genome Sequencing Center for Infectious Disease"/>
            <person name="Wu L."/>
            <person name="Ma J."/>
        </authorList>
    </citation>
    <scope>NUCLEOTIDE SEQUENCE [LARGE SCALE GENOMIC DNA]</scope>
    <source>
        <strain evidence="4">XZYJT29</strain>
    </source>
</reference>
<dbReference type="EMBL" id="JBHTAS010000004">
    <property type="protein sequence ID" value="MFC7143285.1"/>
    <property type="molecule type" value="Genomic_DNA"/>
</dbReference>
<accession>A0ABD5YBE6</accession>
<reference evidence="3" key="3">
    <citation type="submission" date="2024-09" db="EMBL/GenBank/DDBJ databases">
        <authorList>
            <person name="Sun Q."/>
        </authorList>
    </citation>
    <scope>NUCLEOTIDE SEQUENCE</scope>
    <source>
        <strain evidence="3">NBRC 111756</strain>
    </source>
</reference>
<proteinExistence type="predicted"/>
<dbReference type="Proteomes" id="UP001596432">
    <property type="component" value="Unassembled WGS sequence"/>
</dbReference>
<keyword evidence="4" id="KW-1185">Reference proteome</keyword>
<evidence type="ECO:0000313" key="3">
    <source>
        <dbReference type="EMBL" id="MFC7143285.1"/>
    </source>
</evidence>
<protein>
    <submittedName>
        <fullName evidence="3">Uncharacterized protein</fullName>
    </submittedName>
</protein>
<dbReference type="EMBL" id="JBHTAS010000004">
    <property type="protein sequence ID" value="MFC7143178.1"/>
    <property type="molecule type" value="Genomic_DNA"/>
</dbReference>
<dbReference type="RefSeq" id="WP_274326386.1">
    <property type="nucleotide sequence ID" value="NZ_CP118160.1"/>
</dbReference>
<dbReference type="GeneID" id="78823527"/>
<feature type="region of interest" description="Disordered" evidence="1">
    <location>
        <begin position="32"/>
        <end position="60"/>
    </location>
</feature>
<evidence type="ECO:0000313" key="2">
    <source>
        <dbReference type="EMBL" id="MFC7143178.1"/>
    </source>
</evidence>
<sequence>MSDQTQLDRFLGEKIPVVKELEVIRVDSLSLNVRPPKDGDERDELIESASDLESTGGIEQ</sequence>
<reference evidence="3" key="1">
    <citation type="journal article" date="2014" name="Int. J. Syst. Evol. Microbiol.">
        <title>Complete genome sequence of Corynebacterium casei LMG S-19264T (=DSM 44701T), isolated from a smear-ripened cheese.</title>
        <authorList>
            <consortium name="US DOE Joint Genome Institute (JGI-PGF)"/>
            <person name="Walter F."/>
            <person name="Albersmeier A."/>
            <person name="Kalinowski J."/>
            <person name="Ruckert C."/>
        </authorList>
    </citation>
    <scope>NUCLEOTIDE SEQUENCE [LARGE SCALE GENOMIC DNA]</scope>
    <source>
        <strain evidence="3">NBRC 111756</strain>
    </source>
</reference>
<evidence type="ECO:0000256" key="1">
    <source>
        <dbReference type="SAM" id="MobiDB-lite"/>
    </source>
</evidence>
<comment type="caution">
    <text evidence="3">The sequence shown here is derived from an EMBL/GenBank/DDBJ whole genome shotgun (WGS) entry which is preliminary data.</text>
</comment>
<organism evidence="3 4">
    <name type="scientific">Halosimplex aquaticum</name>
    <dbReference type="NCBI Taxonomy" id="3026162"/>
    <lineage>
        <taxon>Archaea</taxon>
        <taxon>Methanobacteriati</taxon>
        <taxon>Methanobacteriota</taxon>
        <taxon>Stenosarchaea group</taxon>
        <taxon>Halobacteria</taxon>
        <taxon>Halobacteriales</taxon>
        <taxon>Haloarculaceae</taxon>
        <taxon>Halosimplex</taxon>
    </lineage>
</organism>
<dbReference type="AlphaFoldDB" id="A0ABD5YBE6"/>